<protein>
    <recommendedName>
        <fullName evidence="1">Transposable element P transposase-like RNase H C-terminal domain-containing protein</fullName>
    </recommendedName>
</protein>
<evidence type="ECO:0000313" key="3">
    <source>
        <dbReference type="Proteomes" id="UP001283361"/>
    </source>
</evidence>
<dbReference type="Pfam" id="PF21789">
    <property type="entry name" value="TNP-like_RNaseH_C"/>
    <property type="match status" value="1"/>
</dbReference>
<dbReference type="AlphaFoldDB" id="A0AAE0YGR4"/>
<dbReference type="PANTHER" id="PTHR47577:SF2">
    <property type="entry name" value="THAP DOMAIN CONTAINING 9"/>
    <property type="match status" value="1"/>
</dbReference>
<reference evidence="2" key="1">
    <citation type="journal article" date="2023" name="G3 (Bethesda)">
        <title>A reference genome for the long-term kleptoplast-retaining sea slug Elysia crispata morphotype clarki.</title>
        <authorList>
            <person name="Eastman K.E."/>
            <person name="Pendleton A.L."/>
            <person name="Shaikh M.A."/>
            <person name="Suttiyut T."/>
            <person name="Ogas R."/>
            <person name="Tomko P."/>
            <person name="Gavelis G."/>
            <person name="Widhalm J.R."/>
            <person name="Wisecaver J.H."/>
        </authorList>
    </citation>
    <scope>NUCLEOTIDE SEQUENCE</scope>
    <source>
        <strain evidence="2">ECLA1</strain>
    </source>
</reference>
<evidence type="ECO:0000259" key="1">
    <source>
        <dbReference type="Pfam" id="PF21789"/>
    </source>
</evidence>
<accession>A0AAE0YGR4</accession>
<evidence type="ECO:0000313" key="2">
    <source>
        <dbReference type="EMBL" id="KAK3744951.1"/>
    </source>
</evidence>
<dbReference type="PANTHER" id="PTHR47577">
    <property type="entry name" value="THAP DOMAIN-CONTAINING PROTEIN 6"/>
    <property type="match status" value="1"/>
</dbReference>
<dbReference type="EMBL" id="JAWDGP010006240">
    <property type="protein sequence ID" value="KAK3744951.1"/>
    <property type="molecule type" value="Genomic_DNA"/>
</dbReference>
<dbReference type="InterPro" id="IPR048367">
    <property type="entry name" value="TNP-like_RNaseH_C"/>
</dbReference>
<name>A0AAE0YGR4_9GAST</name>
<sequence length="111" mass="12546">MDLLNKNGYQYLLTNKVYPDHIEMFFGKIQQRNGWNNNPTSEQFRSSLKSLTMSSSITPSRHGNAASQDDTLELTLTPSSHEQPTAIEIQYNSALMIGNSNFDTLLMNDTD</sequence>
<comment type="caution">
    <text evidence="2">The sequence shown here is derived from an EMBL/GenBank/DDBJ whole genome shotgun (WGS) entry which is preliminary data.</text>
</comment>
<proteinExistence type="predicted"/>
<keyword evidence="3" id="KW-1185">Reference proteome</keyword>
<dbReference type="Proteomes" id="UP001283361">
    <property type="component" value="Unassembled WGS sequence"/>
</dbReference>
<organism evidence="2 3">
    <name type="scientific">Elysia crispata</name>
    <name type="common">lettuce slug</name>
    <dbReference type="NCBI Taxonomy" id="231223"/>
    <lineage>
        <taxon>Eukaryota</taxon>
        <taxon>Metazoa</taxon>
        <taxon>Spiralia</taxon>
        <taxon>Lophotrochozoa</taxon>
        <taxon>Mollusca</taxon>
        <taxon>Gastropoda</taxon>
        <taxon>Heterobranchia</taxon>
        <taxon>Euthyneura</taxon>
        <taxon>Panpulmonata</taxon>
        <taxon>Sacoglossa</taxon>
        <taxon>Placobranchoidea</taxon>
        <taxon>Plakobranchidae</taxon>
        <taxon>Elysia</taxon>
    </lineage>
</organism>
<feature type="domain" description="Transposable element P transposase-like RNase H C-terminal" evidence="1">
    <location>
        <begin position="20"/>
        <end position="47"/>
    </location>
</feature>
<gene>
    <name evidence="2" type="ORF">RRG08_048347</name>
</gene>